<gene>
    <name evidence="9" type="ORF">SAMN02745120_2742</name>
</gene>
<evidence type="ECO:0000256" key="2">
    <source>
        <dbReference type="ARBA" id="ARBA00022448"/>
    </source>
</evidence>
<evidence type="ECO:0000256" key="6">
    <source>
        <dbReference type="ARBA" id="ARBA00023136"/>
    </source>
</evidence>
<evidence type="ECO:0000313" key="9">
    <source>
        <dbReference type="EMBL" id="SKB69783.1"/>
    </source>
</evidence>
<dbReference type="Gene3D" id="1.10.3720.10">
    <property type="entry name" value="MetI-like"/>
    <property type="match status" value="1"/>
</dbReference>
<evidence type="ECO:0000256" key="5">
    <source>
        <dbReference type="ARBA" id="ARBA00022989"/>
    </source>
</evidence>
<dbReference type="AlphaFoldDB" id="A0A1T5DE41"/>
<dbReference type="PANTHER" id="PTHR43163">
    <property type="entry name" value="DIPEPTIDE TRANSPORT SYSTEM PERMEASE PROTEIN DPPB-RELATED"/>
    <property type="match status" value="1"/>
</dbReference>
<evidence type="ECO:0000256" key="1">
    <source>
        <dbReference type="ARBA" id="ARBA00004651"/>
    </source>
</evidence>
<accession>A0A1T5DE41</accession>
<feature type="transmembrane region" description="Helical" evidence="7">
    <location>
        <begin position="94"/>
        <end position="119"/>
    </location>
</feature>
<proteinExistence type="inferred from homology"/>
<dbReference type="GO" id="GO:0005886">
    <property type="term" value="C:plasma membrane"/>
    <property type="evidence" value="ECO:0007669"/>
    <property type="project" value="UniProtKB-SubCell"/>
</dbReference>
<feature type="transmembrane region" description="Helical" evidence="7">
    <location>
        <begin position="12"/>
        <end position="30"/>
    </location>
</feature>
<dbReference type="Proteomes" id="UP000243406">
    <property type="component" value="Unassembled WGS sequence"/>
</dbReference>
<evidence type="ECO:0000256" key="3">
    <source>
        <dbReference type="ARBA" id="ARBA00022475"/>
    </source>
</evidence>
<dbReference type="EMBL" id="FUYN01000008">
    <property type="protein sequence ID" value="SKB69783.1"/>
    <property type="molecule type" value="Genomic_DNA"/>
</dbReference>
<feature type="transmembrane region" description="Helical" evidence="7">
    <location>
        <begin position="131"/>
        <end position="157"/>
    </location>
</feature>
<evidence type="ECO:0000256" key="7">
    <source>
        <dbReference type="RuleBase" id="RU363032"/>
    </source>
</evidence>
<keyword evidence="2 7" id="KW-0813">Transport</keyword>
<dbReference type="SUPFAM" id="SSF161098">
    <property type="entry name" value="MetI-like"/>
    <property type="match status" value="1"/>
</dbReference>
<keyword evidence="5 7" id="KW-1133">Transmembrane helix</keyword>
<keyword evidence="10" id="KW-1185">Reference proteome</keyword>
<organism evidence="9 10">
    <name type="scientific">Acetoanaerobium noterae</name>
    <dbReference type="NCBI Taxonomy" id="745369"/>
    <lineage>
        <taxon>Bacteria</taxon>
        <taxon>Bacillati</taxon>
        <taxon>Bacillota</taxon>
        <taxon>Clostridia</taxon>
        <taxon>Peptostreptococcales</taxon>
        <taxon>Filifactoraceae</taxon>
        <taxon>Acetoanaerobium</taxon>
    </lineage>
</organism>
<sequence length="320" mass="35040">MRQYITRRVLQMIPILLGLSIIIFGLFALAPGDFIDANLSKNLSAEKVAELKALYGFDQPLHIRYFRWAGDALRGNLGDSLQFSKPVTSVINDYVWNSFILSAFSYLLSIILAVPIGIISATKQYSKFDMGATVVALIGISMPAFFLGLLMIKIFAIDLHILPVSGMRTAGLNATGFAAMADVGKHLILPTLVLAFSGVGSLMRYTRTSMLEVIKQDYIRTARAKGLSEKTVIYRHALRNALIPIVTILGLMLPGLFGGAMITEQIFAFPGIGKIALGALSKRDYPLMMGFNMFMAVLVLLGNLLSDILYAAVDPRVRLK</sequence>
<dbReference type="OrthoDB" id="9773221at2"/>
<dbReference type="InterPro" id="IPR035906">
    <property type="entry name" value="MetI-like_sf"/>
</dbReference>
<dbReference type="InterPro" id="IPR000515">
    <property type="entry name" value="MetI-like"/>
</dbReference>
<reference evidence="10" key="1">
    <citation type="submission" date="2017-02" db="EMBL/GenBank/DDBJ databases">
        <authorList>
            <person name="Varghese N."/>
            <person name="Submissions S."/>
        </authorList>
    </citation>
    <scope>NUCLEOTIDE SEQUENCE [LARGE SCALE GENOMIC DNA]</scope>
    <source>
        <strain evidence="10">ATCC 35199</strain>
    </source>
</reference>
<feature type="transmembrane region" description="Helical" evidence="7">
    <location>
        <begin position="241"/>
        <end position="262"/>
    </location>
</feature>
<dbReference type="GO" id="GO:0055085">
    <property type="term" value="P:transmembrane transport"/>
    <property type="evidence" value="ECO:0007669"/>
    <property type="project" value="InterPro"/>
</dbReference>
<dbReference type="CDD" id="cd06261">
    <property type="entry name" value="TM_PBP2"/>
    <property type="match status" value="1"/>
</dbReference>
<feature type="transmembrane region" description="Helical" evidence="7">
    <location>
        <begin position="291"/>
        <end position="313"/>
    </location>
</feature>
<dbReference type="PROSITE" id="PS50928">
    <property type="entry name" value="ABC_TM1"/>
    <property type="match status" value="1"/>
</dbReference>
<evidence type="ECO:0000313" key="10">
    <source>
        <dbReference type="Proteomes" id="UP000243406"/>
    </source>
</evidence>
<evidence type="ECO:0000259" key="8">
    <source>
        <dbReference type="PROSITE" id="PS50928"/>
    </source>
</evidence>
<keyword evidence="6 7" id="KW-0472">Membrane</keyword>
<evidence type="ECO:0000256" key="4">
    <source>
        <dbReference type="ARBA" id="ARBA00022692"/>
    </source>
</evidence>
<dbReference type="InterPro" id="IPR045621">
    <property type="entry name" value="BPD_transp_1_N"/>
</dbReference>
<dbReference type="Pfam" id="PF19300">
    <property type="entry name" value="BPD_transp_1_N"/>
    <property type="match status" value="1"/>
</dbReference>
<keyword evidence="3" id="KW-1003">Cell membrane</keyword>
<comment type="similarity">
    <text evidence="7">Belongs to the binding-protein-dependent transport system permease family.</text>
</comment>
<feature type="domain" description="ABC transmembrane type-1" evidence="8">
    <location>
        <begin position="95"/>
        <end position="306"/>
    </location>
</feature>
<dbReference type="RefSeq" id="WP_041487210.1">
    <property type="nucleotide sequence ID" value="NZ_CP154629.1"/>
</dbReference>
<protein>
    <submittedName>
        <fullName evidence="9">Peptide/nickel transport system permease protein</fullName>
    </submittedName>
</protein>
<keyword evidence="4 7" id="KW-0812">Transmembrane</keyword>
<comment type="subcellular location">
    <subcellularLocation>
        <location evidence="1 7">Cell membrane</location>
        <topology evidence="1 7">Multi-pass membrane protein</topology>
    </subcellularLocation>
</comment>
<dbReference type="Pfam" id="PF00528">
    <property type="entry name" value="BPD_transp_1"/>
    <property type="match status" value="1"/>
</dbReference>
<name>A0A1T5DE41_9FIRM</name>
<dbReference type="PANTHER" id="PTHR43163:SF6">
    <property type="entry name" value="DIPEPTIDE TRANSPORT SYSTEM PERMEASE PROTEIN DPPB-RELATED"/>
    <property type="match status" value="1"/>
</dbReference>
<feature type="transmembrane region" description="Helical" evidence="7">
    <location>
        <begin position="187"/>
        <end position="205"/>
    </location>
</feature>